<dbReference type="NCBIfam" id="TIGR02333">
    <property type="entry name" value="2met_isocit_dHY"/>
    <property type="match status" value="1"/>
</dbReference>
<evidence type="ECO:0000256" key="8">
    <source>
        <dbReference type="ARBA" id="ARBA00023014"/>
    </source>
</evidence>
<dbReference type="Proteomes" id="UP000390336">
    <property type="component" value="Chromosome 1"/>
</dbReference>
<evidence type="ECO:0000256" key="1">
    <source>
        <dbReference type="ARBA" id="ARBA00001966"/>
    </source>
</evidence>
<dbReference type="GO" id="GO:0046872">
    <property type="term" value="F:metal ion binding"/>
    <property type="evidence" value="ECO:0007669"/>
    <property type="project" value="UniProtKB-KW"/>
</dbReference>
<comment type="cofactor">
    <cofactor evidence="1">
        <name>[4Fe-4S] cluster</name>
        <dbReference type="ChEBI" id="CHEBI:49883"/>
    </cofactor>
</comment>
<dbReference type="InterPro" id="IPR001030">
    <property type="entry name" value="Acoase/IPM_deHydtase_lsu_aba"/>
</dbReference>
<evidence type="ECO:0000313" key="15">
    <source>
        <dbReference type="Proteomes" id="UP000390336"/>
    </source>
</evidence>
<sequence length="867" mass="95700">MTTNINTQYRKPLPGTQLDYFDTREAVNDISPGAYEKLPYTSRVLAEQLVRRCDTNMLTDSLKQLIERKRDLDFPWYPARVVCHDILGQTALVDLAGLRDAIAEQGGDPAKVNPVVETQLIVDHSLAVEHAGFDPEAFEKNRAIEERRNEDRFHFIEWCKTAFENVSVIPAGNGIMHQINLEKMSPVVQAKQGIAYPDTCVGTDSHTPHVDSLGVIAIGVGGLEAETVMLGRPSMMRLPDIVGVKLTGKRQPGITATDIVLAITEFLRNERVVSSYLEFFGEGARDLTIGDRATISNMTPEYGATAGMFYIDEQTINYLKLTGRDEQQVDLVEKYAKQTGLWADDLDTAVYERVLEFDLSQVGRNLAGPSNPHRRLPTAELAERGVSGEWQEKEGELPDGAVIIAAITSCTNTSNPRNVVAAGLVAKKANELGLVRKPWVKSSFAPGSKVARLYLEESGLLPELEKLGFGIVAYACTTCNGMSGALDPKIQQEIIDRDLYSTAVLSGNRNFDGRIHPYAKQAFLASPPLVVAYALAGTIRFDVERDSLGTDKDGKPVYLNDLWPTDEEIDAVVGEYVKPEQFNQVYIQMFKLNDEARNPNPLYDWRPMSTYIRRPPYWQKEGEGALAGERTLSSMRPLAVLGDNITTDHLSPSNAILASSAAGEYLAKMGVPEEDFNSYATHRGDHLTAQRATFANPKLFNEMVKENGEVVQGSLARVEPEGKVTRMWEAIETYMNRKQPLIVVAGADYGQGSSRDWAAKGVRLAGVEAIVAEGFERIHRTNLVGMGVLPLQFKDGVNRKTRELDGTELYDVIGDITPGADLALVITRANGDKVDVPVTCRLDTEDEVHVYKAGGVLQRFAQDFLSQ</sequence>
<dbReference type="NCBIfam" id="TIGR01341">
    <property type="entry name" value="aconitase_1"/>
    <property type="match status" value="1"/>
</dbReference>
<dbReference type="PANTHER" id="PTHR11670">
    <property type="entry name" value="ACONITASE/IRON-RESPONSIVE ELEMENT FAMILY MEMBER"/>
    <property type="match status" value="1"/>
</dbReference>
<comment type="catalytic activity">
    <reaction evidence="10 11">
        <text>citrate = D-threo-isocitrate</text>
        <dbReference type="Rhea" id="RHEA:10336"/>
        <dbReference type="ChEBI" id="CHEBI:15562"/>
        <dbReference type="ChEBI" id="CHEBI:16947"/>
        <dbReference type="EC" id="4.2.1.3"/>
    </reaction>
</comment>
<evidence type="ECO:0000313" key="14">
    <source>
        <dbReference type="EMBL" id="QGH48853.1"/>
    </source>
</evidence>
<dbReference type="NCBIfam" id="NF006757">
    <property type="entry name" value="PRK09277.1"/>
    <property type="match status" value="1"/>
</dbReference>
<name>A0AAP9GEI4_9VIBR</name>
<keyword evidence="6" id="KW-0479">Metal-binding</keyword>
<dbReference type="InterPro" id="IPR015928">
    <property type="entry name" value="Aconitase/3IPM_dehydase_swvl"/>
</dbReference>
<evidence type="ECO:0000256" key="11">
    <source>
        <dbReference type="RuleBase" id="RU361275"/>
    </source>
</evidence>
<keyword evidence="9 11" id="KW-0456">Lyase</keyword>
<evidence type="ECO:0000256" key="3">
    <source>
        <dbReference type="ARBA" id="ARBA00007185"/>
    </source>
</evidence>
<dbReference type="EMBL" id="CP045859">
    <property type="protein sequence ID" value="QGH48853.1"/>
    <property type="molecule type" value="Genomic_DNA"/>
</dbReference>
<organism evidence="14 15">
    <name type="scientific">Vibrio owensii</name>
    <dbReference type="NCBI Taxonomy" id="696485"/>
    <lineage>
        <taxon>Bacteria</taxon>
        <taxon>Pseudomonadati</taxon>
        <taxon>Pseudomonadota</taxon>
        <taxon>Gammaproteobacteria</taxon>
        <taxon>Vibrionales</taxon>
        <taxon>Vibrionaceae</taxon>
        <taxon>Vibrio</taxon>
    </lineage>
</organism>
<dbReference type="InterPro" id="IPR015931">
    <property type="entry name" value="Acnase/IPM_dHydase_lsu_aba_1/3"/>
</dbReference>
<feature type="domain" description="Aconitase A/isopropylmalate dehydratase small subunit swivel" evidence="13">
    <location>
        <begin position="664"/>
        <end position="795"/>
    </location>
</feature>
<keyword evidence="5 11" id="KW-0004">4Fe-4S</keyword>
<dbReference type="EC" id="4.2.1.3" evidence="4 11"/>
<dbReference type="Pfam" id="PF00694">
    <property type="entry name" value="Aconitase_C"/>
    <property type="match status" value="1"/>
</dbReference>
<dbReference type="InterPro" id="IPR036008">
    <property type="entry name" value="Aconitase_4Fe-4S_dom"/>
</dbReference>
<feature type="domain" description="Aconitase/3-isopropylmalate dehydratase large subunit alpha/beta/alpha" evidence="12">
    <location>
        <begin position="68"/>
        <end position="537"/>
    </location>
</feature>
<dbReference type="InterPro" id="IPR000573">
    <property type="entry name" value="AconitaseA/IPMdHydase_ssu_swvl"/>
</dbReference>
<dbReference type="Gene3D" id="3.30.499.10">
    <property type="entry name" value="Aconitase, domain 3"/>
    <property type="match status" value="2"/>
</dbReference>
<reference evidence="14 15" key="1">
    <citation type="journal article" date="2015" name="Genome Announc.">
        <title>Draft Genome Sequence of Vibrio owensii Strain SH-14, Which Causes Shrimp Acute Hepatopancreatic Necrosis Disease.</title>
        <authorList>
            <person name="Liu L."/>
            <person name="Xiao J."/>
            <person name="Xia X."/>
            <person name="Pan Y."/>
            <person name="Yan S."/>
            <person name="Wang Y."/>
        </authorList>
    </citation>
    <scope>NUCLEOTIDE SEQUENCE [LARGE SCALE GENOMIC DNA]</scope>
    <source>
        <strain evidence="14 15">SH14</strain>
    </source>
</reference>
<evidence type="ECO:0000256" key="5">
    <source>
        <dbReference type="ARBA" id="ARBA00022485"/>
    </source>
</evidence>
<proteinExistence type="inferred from homology"/>
<evidence type="ECO:0000256" key="6">
    <source>
        <dbReference type="ARBA" id="ARBA00022723"/>
    </source>
</evidence>
<evidence type="ECO:0000259" key="13">
    <source>
        <dbReference type="Pfam" id="PF00694"/>
    </source>
</evidence>
<dbReference type="NCBIfam" id="NF009520">
    <property type="entry name" value="PRK12881.1"/>
    <property type="match status" value="1"/>
</dbReference>
<evidence type="ECO:0000256" key="9">
    <source>
        <dbReference type="ARBA" id="ARBA00023239"/>
    </source>
</evidence>
<accession>A0AAP9GEI4</accession>
<protein>
    <recommendedName>
        <fullName evidence="4 11">Aconitate hydratase</fullName>
        <shortName evidence="11">Aconitase</shortName>
        <ecNumber evidence="4 11">4.2.1.3</ecNumber>
    </recommendedName>
</protein>
<gene>
    <name evidence="14" type="primary">acnD</name>
    <name evidence="14" type="ORF">APZ19_08385</name>
</gene>
<comment type="function">
    <text evidence="11">Catalyzes the isomerization of citrate to isocitrate via cis-aconitate.</text>
</comment>
<comment type="similarity">
    <text evidence="3 11">Belongs to the aconitase/IPM isomerase family.</text>
</comment>
<dbReference type="InterPro" id="IPR006249">
    <property type="entry name" value="Aconitase/IRP2"/>
</dbReference>
<dbReference type="Gene3D" id="3.20.19.10">
    <property type="entry name" value="Aconitase, domain 4"/>
    <property type="match status" value="1"/>
</dbReference>
<dbReference type="InterPro" id="IPR015932">
    <property type="entry name" value="Aconitase_dom2"/>
</dbReference>
<dbReference type="FunFam" id="3.30.499.10:FF:000014">
    <property type="entry name" value="Aconitate hydratase 1"/>
    <property type="match status" value="1"/>
</dbReference>
<evidence type="ECO:0000256" key="10">
    <source>
        <dbReference type="ARBA" id="ARBA00023501"/>
    </source>
</evidence>
<evidence type="ECO:0000256" key="7">
    <source>
        <dbReference type="ARBA" id="ARBA00023004"/>
    </source>
</evidence>
<comment type="pathway">
    <text evidence="2">Organic acid metabolism; propanoate degradation.</text>
</comment>
<keyword evidence="8 11" id="KW-0411">Iron-sulfur</keyword>
<dbReference type="SUPFAM" id="SSF53732">
    <property type="entry name" value="Aconitase iron-sulfur domain"/>
    <property type="match status" value="1"/>
</dbReference>
<keyword evidence="7 11" id="KW-0408">Iron</keyword>
<dbReference type="PRINTS" id="PR00415">
    <property type="entry name" value="ACONITASE"/>
</dbReference>
<dbReference type="GO" id="GO:0019679">
    <property type="term" value="P:propionate metabolic process, methylcitrate cycle"/>
    <property type="evidence" value="ECO:0007669"/>
    <property type="project" value="InterPro"/>
</dbReference>
<dbReference type="AlphaFoldDB" id="A0AAP9GEI4"/>
<dbReference type="InterPro" id="IPR012708">
    <property type="entry name" value="2Me_IsoCit_deHydtase_FeS-dep"/>
</dbReference>
<evidence type="ECO:0000256" key="2">
    <source>
        <dbReference type="ARBA" id="ARBA00005026"/>
    </source>
</evidence>
<dbReference type="Gene3D" id="3.40.1060.10">
    <property type="entry name" value="Aconitase, Domain 2"/>
    <property type="match status" value="1"/>
</dbReference>
<evidence type="ECO:0000256" key="4">
    <source>
        <dbReference type="ARBA" id="ARBA00012926"/>
    </source>
</evidence>
<dbReference type="GO" id="GO:0003994">
    <property type="term" value="F:aconitate hydratase activity"/>
    <property type="evidence" value="ECO:0007669"/>
    <property type="project" value="UniProtKB-EC"/>
</dbReference>
<evidence type="ECO:0000259" key="12">
    <source>
        <dbReference type="Pfam" id="PF00330"/>
    </source>
</evidence>
<dbReference type="GO" id="GO:0051539">
    <property type="term" value="F:4 iron, 4 sulfur cluster binding"/>
    <property type="evidence" value="ECO:0007669"/>
    <property type="project" value="UniProtKB-KW"/>
</dbReference>
<dbReference type="Pfam" id="PF00330">
    <property type="entry name" value="Aconitase"/>
    <property type="match status" value="1"/>
</dbReference>
<dbReference type="FunFam" id="3.20.19.10:FF:000006">
    <property type="entry name" value="Aconitate hydratase 1"/>
    <property type="match status" value="1"/>
</dbReference>
<dbReference type="SUPFAM" id="SSF52016">
    <property type="entry name" value="LeuD/IlvD-like"/>
    <property type="match status" value="1"/>
</dbReference>